<proteinExistence type="predicted"/>
<dbReference type="PANTHER" id="PTHR37534:SF49">
    <property type="entry name" value="LYSINE BIOSYNTHESIS REGULATORY PROTEIN LYS14"/>
    <property type="match status" value="1"/>
</dbReference>
<dbReference type="Proteomes" id="UP000319663">
    <property type="component" value="Unassembled WGS sequence"/>
</dbReference>
<dbReference type="GO" id="GO:0000976">
    <property type="term" value="F:transcription cis-regulatory region binding"/>
    <property type="evidence" value="ECO:0007669"/>
    <property type="project" value="TreeGrafter"/>
</dbReference>
<evidence type="ECO:0000313" key="3">
    <source>
        <dbReference type="EMBL" id="TQB73931.1"/>
    </source>
</evidence>
<dbReference type="Pfam" id="PF11951">
    <property type="entry name" value="Fungal_trans_2"/>
    <property type="match status" value="1"/>
</dbReference>
<dbReference type="InterPro" id="IPR021858">
    <property type="entry name" value="Fun_TF"/>
</dbReference>
<dbReference type="GO" id="GO:0005634">
    <property type="term" value="C:nucleus"/>
    <property type="evidence" value="ECO:0007669"/>
    <property type="project" value="UniProtKB-SubCell"/>
</dbReference>
<dbReference type="GO" id="GO:0003700">
    <property type="term" value="F:DNA-binding transcription factor activity"/>
    <property type="evidence" value="ECO:0007669"/>
    <property type="project" value="TreeGrafter"/>
</dbReference>
<evidence type="ECO:0000313" key="4">
    <source>
        <dbReference type="Proteomes" id="UP000319663"/>
    </source>
</evidence>
<keyword evidence="4" id="KW-1185">Reference proteome</keyword>
<sequence>MGSMSRAVDPRIRGHCSACARLGLPCQYQVRLKWGNEATEQSLVGANFFPLQRLDGSSVHFVNFTVDDLSPECASDPDGYGGKDCMDDVLALDSPGFTPGDASFFLSPVSSASTLSLPSLVDEPSWFPPLEIPSDLDEMLFMYYAIEICPRCTMYDDSSNGFRSIIIPMSAAHPSVMHSILAVAAFYQRQRDPEFEIVALEQKENALVHIRREFQRQPERTHEELIATAIMLCVFEIKDGSGPNWNKHLHGGRSILQSRVRGPGSQIWGDGIAWWANKFFGYQSINGASTSQQEESRLLQEPEFWLSQGLGVQDIDGFMGCSSEMMSITARISALIRATYEENLPDGLLDHHASQLERCLFEIQQHCPHLPATMGERISATTGNNSLQDMIAAFLHHPTVRARAKILALTAEARRQAALVLLHLCARRVPVWRGEVQSRVSSCLVCVGAVAQLMAAADAPVWGMTPLVWPLFIAGAAAVREEDRFRIADVFAKLRVSKCLGNVERAESVVKSIWKQHDMAGSDGDRLELWRLYVNPNPKWPLSLG</sequence>
<dbReference type="STRING" id="5098.A0A507R165"/>
<protein>
    <recommendedName>
        <fullName evidence="5">Zn(2)-C6 fungal-type domain-containing protein</fullName>
    </recommendedName>
</protein>
<dbReference type="OrthoDB" id="5333823at2759"/>
<gene>
    <name evidence="3" type="ORF">MPDQ_005410</name>
</gene>
<dbReference type="GO" id="GO:0045944">
    <property type="term" value="P:positive regulation of transcription by RNA polymerase II"/>
    <property type="evidence" value="ECO:0007669"/>
    <property type="project" value="TreeGrafter"/>
</dbReference>
<comment type="caution">
    <text evidence="3">The sequence shown here is derived from an EMBL/GenBank/DDBJ whole genome shotgun (WGS) entry which is preliminary data.</text>
</comment>
<evidence type="ECO:0000256" key="2">
    <source>
        <dbReference type="ARBA" id="ARBA00023242"/>
    </source>
</evidence>
<reference evidence="3 4" key="1">
    <citation type="submission" date="2019-06" db="EMBL/GenBank/DDBJ databases">
        <title>Wine fermentation using esterase from Monascus purpureus.</title>
        <authorList>
            <person name="Geng C."/>
            <person name="Zhang Y."/>
        </authorList>
    </citation>
    <scope>NUCLEOTIDE SEQUENCE [LARGE SCALE GENOMIC DNA]</scope>
    <source>
        <strain evidence="3">HQ1</strain>
    </source>
</reference>
<comment type="subcellular location">
    <subcellularLocation>
        <location evidence="1">Nucleus</location>
    </subcellularLocation>
</comment>
<dbReference type="PANTHER" id="PTHR37534">
    <property type="entry name" value="TRANSCRIPTIONAL ACTIVATOR PROTEIN UGA3"/>
    <property type="match status" value="1"/>
</dbReference>
<dbReference type="EMBL" id="VIFY01000038">
    <property type="protein sequence ID" value="TQB73931.1"/>
    <property type="molecule type" value="Genomic_DNA"/>
</dbReference>
<evidence type="ECO:0008006" key="5">
    <source>
        <dbReference type="Google" id="ProtNLM"/>
    </source>
</evidence>
<accession>A0A507R165</accession>
<evidence type="ECO:0000256" key="1">
    <source>
        <dbReference type="ARBA" id="ARBA00004123"/>
    </source>
</evidence>
<dbReference type="AlphaFoldDB" id="A0A507R165"/>
<organism evidence="3 4">
    <name type="scientific">Monascus purpureus</name>
    <name type="common">Red mold</name>
    <name type="synonym">Monascus anka</name>
    <dbReference type="NCBI Taxonomy" id="5098"/>
    <lineage>
        <taxon>Eukaryota</taxon>
        <taxon>Fungi</taxon>
        <taxon>Dikarya</taxon>
        <taxon>Ascomycota</taxon>
        <taxon>Pezizomycotina</taxon>
        <taxon>Eurotiomycetes</taxon>
        <taxon>Eurotiomycetidae</taxon>
        <taxon>Eurotiales</taxon>
        <taxon>Aspergillaceae</taxon>
        <taxon>Monascus</taxon>
    </lineage>
</organism>
<keyword evidence="2" id="KW-0539">Nucleus</keyword>
<name>A0A507R165_MONPU</name>